<dbReference type="Proteomes" id="UP000826271">
    <property type="component" value="Unassembled WGS sequence"/>
</dbReference>
<comment type="caution">
    <text evidence="5">The sequence shown here is derived from an EMBL/GenBank/DDBJ whole genome shotgun (WGS) entry which is preliminary data.</text>
</comment>
<dbReference type="AlphaFoldDB" id="A0AAV6YAE7"/>
<dbReference type="PRINTS" id="PR00773">
    <property type="entry name" value="GRPEPROTEIN"/>
</dbReference>
<keyword evidence="2" id="KW-0143">Chaperone</keyword>
<feature type="region of interest" description="Disordered" evidence="4">
    <location>
        <begin position="372"/>
        <end position="400"/>
    </location>
</feature>
<dbReference type="GO" id="GO:0000774">
    <property type="term" value="F:adenyl-nucleotide exchange factor activity"/>
    <property type="evidence" value="ECO:0007669"/>
    <property type="project" value="InterPro"/>
</dbReference>
<dbReference type="SUPFAM" id="SSF58014">
    <property type="entry name" value="Coiled-coil domain of nucleotide exchange factor GrpE"/>
    <property type="match status" value="1"/>
</dbReference>
<accession>A0AAV6YAE7</accession>
<name>A0AAV6YAE7_9LAMI</name>
<reference evidence="5" key="1">
    <citation type="submission" date="2019-10" db="EMBL/GenBank/DDBJ databases">
        <authorList>
            <person name="Zhang R."/>
            <person name="Pan Y."/>
            <person name="Wang J."/>
            <person name="Ma R."/>
            <person name="Yu S."/>
        </authorList>
    </citation>
    <scope>NUCLEOTIDE SEQUENCE</scope>
    <source>
        <strain evidence="5">LA-IB0</strain>
        <tissue evidence="5">Leaf</tissue>
    </source>
</reference>
<organism evidence="5 6">
    <name type="scientific">Buddleja alternifolia</name>
    <dbReference type="NCBI Taxonomy" id="168488"/>
    <lineage>
        <taxon>Eukaryota</taxon>
        <taxon>Viridiplantae</taxon>
        <taxon>Streptophyta</taxon>
        <taxon>Embryophyta</taxon>
        <taxon>Tracheophyta</taxon>
        <taxon>Spermatophyta</taxon>
        <taxon>Magnoliopsida</taxon>
        <taxon>eudicotyledons</taxon>
        <taxon>Gunneridae</taxon>
        <taxon>Pentapetalae</taxon>
        <taxon>asterids</taxon>
        <taxon>lamiids</taxon>
        <taxon>Lamiales</taxon>
        <taxon>Scrophulariaceae</taxon>
        <taxon>Buddlejeae</taxon>
        <taxon>Buddleja</taxon>
    </lineage>
</organism>
<comment type="similarity">
    <text evidence="1 3">Belongs to the GrpE family.</text>
</comment>
<dbReference type="GO" id="GO:0006457">
    <property type="term" value="P:protein folding"/>
    <property type="evidence" value="ECO:0007669"/>
    <property type="project" value="InterPro"/>
</dbReference>
<dbReference type="EMBL" id="WHWC01000001">
    <property type="protein sequence ID" value="KAG8389704.1"/>
    <property type="molecule type" value="Genomic_DNA"/>
</dbReference>
<protein>
    <recommendedName>
        <fullName evidence="7">GrpE protein homolog</fullName>
    </recommendedName>
</protein>
<dbReference type="PANTHER" id="PTHR21237">
    <property type="entry name" value="GRPE PROTEIN"/>
    <property type="match status" value="1"/>
</dbReference>
<feature type="region of interest" description="Disordered" evidence="4">
    <location>
        <begin position="84"/>
        <end position="108"/>
    </location>
</feature>
<dbReference type="GO" id="GO:0009507">
    <property type="term" value="C:chloroplast"/>
    <property type="evidence" value="ECO:0007669"/>
    <property type="project" value="TreeGrafter"/>
</dbReference>
<dbReference type="PANTHER" id="PTHR21237:SF40">
    <property type="entry name" value="CELL CYCLE AND APOPTOSIS REGULATOR PROTEIN 2"/>
    <property type="match status" value="1"/>
</dbReference>
<dbReference type="Gene3D" id="3.90.20.20">
    <property type="match status" value="1"/>
</dbReference>
<evidence type="ECO:0000313" key="6">
    <source>
        <dbReference type="Proteomes" id="UP000826271"/>
    </source>
</evidence>
<evidence type="ECO:0000313" key="5">
    <source>
        <dbReference type="EMBL" id="KAG8389704.1"/>
    </source>
</evidence>
<evidence type="ECO:0000256" key="2">
    <source>
        <dbReference type="ARBA" id="ARBA00023186"/>
    </source>
</evidence>
<dbReference type="Gene3D" id="2.30.22.10">
    <property type="entry name" value="Head domain of nucleotide exchange factor GrpE"/>
    <property type="match status" value="1"/>
</dbReference>
<feature type="compositionally biased region" description="Polar residues" evidence="4">
    <location>
        <begin position="84"/>
        <end position="103"/>
    </location>
</feature>
<keyword evidence="6" id="KW-1185">Reference proteome</keyword>
<dbReference type="CDD" id="cd00446">
    <property type="entry name" value="GrpE"/>
    <property type="match status" value="1"/>
</dbReference>
<dbReference type="GO" id="GO:0042803">
    <property type="term" value="F:protein homodimerization activity"/>
    <property type="evidence" value="ECO:0007669"/>
    <property type="project" value="InterPro"/>
</dbReference>
<dbReference type="InterPro" id="IPR009012">
    <property type="entry name" value="GrpE_head"/>
</dbReference>
<gene>
    <name evidence="5" type="ORF">BUALT_Bualt01G0006400</name>
</gene>
<dbReference type="InterPro" id="IPR000740">
    <property type="entry name" value="GrpE"/>
</dbReference>
<dbReference type="InterPro" id="IPR013805">
    <property type="entry name" value="GrpE_CC"/>
</dbReference>
<evidence type="ECO:0000256" key="4">
    <source>
        <dbReference type="SAM" id="MobiDB-lite"/>
    </source>
</evidence>
<dbReference type="GO" id="GO:0051087">
    <property type="term" value="F:protein-folding chaperone binding"/>
    <property type="evidence" value="ECO:0007669"/>
    <property type="project" value="InterPro"/>
</dbReference>
<proteinExistence type="inferred from homology"/>
<evidence type="ECO:0008006" key="7">
    <source>
        <dbReference type="Google" id="ProtNLM"/>
    </source>
</evidence>
<evidence type="ECO:0000256" key="3">
    <source>
        <dbReference type="RuleBase" id="RU004478"/>
    </source>
</evidence>
<sequence>MAASAPLSTTLSLYTPHNYSPSSSRPTKLLSLQHTNSNHQFVNFGNPNSTTVFSSFPILNSYHNPTIFSNGYKNDRRSIFKASVSAQRDNQPHQTDGSSSNEFQGPENAAYITRPSSLKSLMQAYKEAILDGDGRTVYEVEDIIFMIEKEKNELAEKVSSLSAEISSGKEKFVRLQADFDNYRKRSEKERLTVRSDAQGEVIESLLPMVDSFEKAKQHIKVETEMEKKIDTSYQGIYKQFVEIMRSLRVAAVPTVGKPFDPSVRLSFLDLRFYVCMFVGITVIRVDGGSWLLDFVDNPFSKMCGDANLSLGLDPAGLTYLIRIDNLHVCSTEMHEAIAREESQEFKEGIVIQEFRRGFSLGDRLLRPAMVKVSSGPGKRKPSVSEQSSEQPASVAGVDNL</sequence>
<evidence type="ECO:0000256" key="1">
    <source>
        <dbReference type="ARBA" id="ARBA00009054"/>
    </source>
</evidence>
<dbReference type="HAMAP" id="MF_01151">
    <property type="entry name" value="GrpE"/>
    <property type="match status" value="1"/>
</dbReference>
<dbReference type="SUPFAM" id="SSF51064">
    <property type="entry name" value="Head domain of nucleotide exchange factor GrpE"/>
    <property type="match status" value="1"/>
</dbReference>
<dbReference type="Pfam" id="PF01025">
    <property type="entry name" value="GrpE"/>
    <property type="match status" value="2"/>
</dbReference>
<dbReference type="GO" id="GO:0051082">
    <property type="term" value="F:unfolded protein binding"/>
    <property type="evidence" value="ECO:0007669"/>
    <property type="project" value="TreeGrafter"/>
</dbReference>